<dbReference type="Pfam" id="PF01451">
    <property type="entry name" value="LMWPc"/>
    <property type="match status" value="1"/>
</dbReference>
<organism evidence="2 3">
    <name type="scientific">Francisella hispaniensis FSC454</name>
    <dbReference type="NCBI Taxonomy" id="1088883"/>
    <lineage>
        <taxon>Bacteria</taxon>
        <taxon>Pseudomonadati</taxon>
        <taxon>Pseudomonadota</taxon>
        <taxon>Gammaproteobacteria</taxon>
        <taxon>Thiotrichales</taxon>
        <taxon>Francisellaceae</taxon>
        <taxon>Francisella</taxon>
    </lineage>
</organism>
<dbReference type="KEGG" id="fhi:FSC454_08510"/>
<dbReference type="AlphaFoldDB" id="A0AAC9NNY3"/>
<dbReference type="Proteomes" id="UP000182459">
    <property type="component" value="Chromosome"/>
</dbReference>
<keyword evidence="3" id="KW-1185">Reference proteome</keyword>
<reference evidence="2 3" key="1">
    <citation type="submission" date="2016-11" db="EMBL/GenBank/DDBJ databases">
        <authorList>
            <person name="Hagglund E."/>
            <person name="Bystrom M."/>
            <person name="Naslund J."/>
            <person name="Stenberg P."/>
            <person name="Sjodin A."/>
        </authorList>
    </citation>
    <scope>NUCLEOTIDE SEQUENCE [LARGE SCALE GENOMIC DNA]</scope>
    <source>
        <strain evidence="2 3">CCUG 58020</strain>
    </source>
</reference>
<feature type="domain" description="Phosphotyrosine protein phosphatase I" evidence="1">
    <location>
        <begin position="1"/>
        <end position="130"/>
    </location>
</feature>
<dbReference type="EMBL" id="CP018093">
    <property type="protein sequence ID" value="APD51325.1"/>
    <property type="molecule type" value="Genomic_DNA"/>
</dbReference>
<dbReference type="InterPro" id="IPR036196">
    <property type="entry name" value="Ptyr_pPase_sf"/>
</dbReference>
<name>A0AAC9NNY3_9GAMM</name>
<sequence>MAEYLSNYKYAFPTHEYLAISRGVSINKIELAPEPNAVVVMDKEYIDISKHQAKQISQRDINNSFLVLTMTVSHRDQIQKQFLNTSNVHTLSECAIGKDQDIIDAYGKDLKVYLQTRKQIQSYIENIVNNDFRCVR</sequence>
<accession>A0AAC9NNY3</accession>
<evidence type="ECO:0000313" key="2">
    <source>
        <dbReference type="EMBL" id="APD51325.1"/>
    </source>
</evidence>
<dbReference type="Gene3D" id="3.40.50.2300">
    <property type="match status" value="1"/>
</dbReference>
<proteinExistence type="predicted"/>
<evidence type="ECO:0000259" key="1">
    <source>
        <dbReference type="SMART" id="SM00226"/>
    </source>
</evidence>
<dbReference type="SUPFAM" id="SSF52788">
    <property type="entry name" value="Phosphotyrosine protein phosphatases I"/>
    <property type="match status" value="1"/>
</dbReference>
<dbReference type="SMART" id="SM00226">
    <property type="entry name" value="LMWPc"/>
    <property type="match status" value="1"/>
</dbReference>
<evidence type="ECO:0000313" key="3">
    <source>
        <dbReference type="Proteomes" id="UP000182459"/>
    </source>
</evidence>
<gene>
    <name evidence="2" type="ORF">FSC454_08510</name>
</gene>
<dbReference type="InterPro" id="IPR023485">
    <property type="entry name" value="Ptyr_pPase"/>
</dbReference>
<protein>
    <recommendedName>
        <fullName evidence="1">Phosphotyrosine protein phosphatase I domain-containing protein</fullName>
    </recommendedName>
</protein>